<sequence length="641" mass="71195">MDLQPLALPATAGDWLPWTDARVEQGVAAAEAGLADLRAAAPGDPVALTRWNDVEVALSQVLSLVSLLGAVHPDGAVREAAESHDLATRRLATDVYLDAEVHARLAALDADALDAPARRVLADALRAFRRSGVDRDDATRERVRELDRRAQELGQSFSRAIREGRRTTRVPAASLADLPADWLAAHPADADGTVEVSTDYPDTLPVLTHARDAEARRAVARTMHNVAWPENDAVLAELLTTRRERATLLGHADWPSYDAELKMIGEGDRIPEFVDRVAEAADAPGRRDLADLLEVARAAGEDVVDFSSWRHHLETLRRERFDVDTQEVRRYLDAGKVRAGLLEVTGRLFGLRYEPVDAPTWHPEVTSHDVHLEDGTLLGRVHLDLHPRPDKYHHAAQFSLVPGVRDRLLPEGVLVCNFSRGLMELDHVVTLFHEFGHLLHHVLAGRHDWVRFSGVSTEWDFVEAPSQLLEEWAWDAGVLASFATDEHGTPIPSELVGRMRAAQELGTALLARTQTAYAAISYAFHQECPPDLTARLRELMARYSLVELVTDTHFHAGFGHLEGYTSAYYTYLWSKVIAQDLFSAFDADDLFAPEVARRYRDTVLAAGGSRDAADLVEDFLGRPYDDRAFSAWLDHRGEDHL</sequence>
<evidence type="ECO:0000313" key="10">
    <source>
        <dbReference type="Proteomes" id="UP000281738"/>
    </source>
</evidence>
<keyword evidence="10" id="KW-1185">Reference proteome</keyword>
<evidence type="ECO:0000313" key="9">
    <source>
        <dbReference type="EMBL" id="ROR92381.1"/>
    </source>
</evidence>
<keyword evidence="2 7" id="KW-0645">Protease</keyword>
<dbReference type="InterPro" id="IPR001567">
    <property type="entry name" value="Pept_M3A_M3B_dom"/>
</dbReference>
<evidence type="ECO:0000256" key="5">
    <source>
        <dbReference type="ARBA" id="ARBA00022833"/>
    </source>
</evidence>
<dbReference type="SUPFAM" id="SSF55486">
    <property type="entry name" value="Metalloproteases ('zincins'), catalytic domain"/>
    <property type="match status" value="1"/>
</dbReference>
<evidence type="ECO:0000256" key="4">
    <source>
        <dbReference type="ARBA" id="ARBA00022801"/>
    </source>
</evidence>
<proteinExistence type="inferred from homology"/>
<protein>
    <submittedName>
        <fullName evidence="9">Thimet oligopeptidase</fullName>
    </submittedName>
</protein>
<dbReference type="Proteomes" id="UP000281738">
    <property type="component" value="Unassembled WGS sequence"/>
</dbReference>
<keyword evidence="4 7" id="KW-0378">Hydrolase</keyword>
<dbReference type="OrthoDB" id="9773538at2"/>
<evidence type="ECO:0000256" key="6">
    <source>
        <dbReference type="ARBA" id="ARBA00023049"/>
    </source>
</evidence>
<dbReference type="Pfam" id="PF01432">
    <property type="entry name" value="Peptidase_M3"/>
    <property type="match status" value="1"/>
</dbReference>
<organism evidence="9 10">
    <name type="scientific">Nocardioides aurantiacus</name>
    <dbReference type="NCBI Taxonomy" id="86796"/>
    <lineage>
        <taxon>Bacteria</taxon>
        <taxon>Bacillati</taxon>
        <taxon>Actinomycetota</taxon>
        <taxon>Actinomycetes</taxon>
        <taxon>Propionibacteriales</taxon>
        <taxon>Nocardioidaceae</taxon>
        <taxon>Nocardioides</taxon>
    </lineage>
</organism>
<keyword evidence="5 7" id="KW-0862">Zinc</keyword>
<dbReference type="InterPro" id="IPR024077">
    <property type="entry name" value="Neurolysin/TOP_dom2"/>
</dbReference>
<dbReference type="InterPro" id="IPR045090">
    <property type="entry name" value="Pept_M3A_M3B"/>
</dbReference>
<accession>A0A3N2CXX6</accession>
<reference evidence="9 10" key="1">
    <citation type="submission" date="2018-11" db="EMBL/GenBank/DDBJ databases">
        <title>Sequencing the genomes of 1000 actinobacteria strains.</title>
        <authorList>
            <person name="Klenk H.-P."/>
        </authorList>
    </citation>
    <scope>NUCLEOTIDE SEQUENCE [LARGE SCALE GENOMIC DNA]</scope>
    <source>
        <strain evidence="9 10">DSM 12652</strain>
    </source>
</reference>
<name>A0A3N2CXX6_9ACTN</name>
<dbReference type="CDD" id="cd06455">
    <property type="entry name" value="M3A_TOP"/>
    <property type="match status" value="1"/>
</dbReference>
<keyword evidence="3 7" id="KW-0479">Metal-binding</keyword>
<dbReference type="Gene3D" id="1.10.1370.10">
    <property type="entry name" value="Neurolysin, domain 3"/>
    <property type="match status" value="1"/>
</dbReference>
<dbReference type="GO" id="GO:0004222">
    <property type="term" value="F:metalloendopeptidase activity"/>
    <property type="evidence" value="ECO:0007669"/>
    <property type="project" value="InterPro"/>
</dbReference>
<evidence type="ECO:0000256" key="2">
    <source>
        <dbReference type="ARBA" id="ARBA00022670"/>
    </source>
</evidence>
<comment type="similarity">
    <text evidence="1 7">Belongs to the peptidase M3 family.</text>
</comment>
<evidence type="ECO:0000256" key="1">
    <source>
        <dbReference type="ARBA" id="ARBA00006040"/>
    </source>
</evidence>
<comment type="caution">
    <text evidence="9">The sequence shown here is derived from an EMBL/GenBank/DDBJ whole genome shotgun (WGS) entry which is preliminary data.</text>
</comment>
<dbReference type="Gene3D" id="3.40.390.10">
    <property type="entry name" value="Collagenase (Catalytic Domain)"/>
    <property type="match status" value="1"/>
</dbReference>
<dbReference type="RefSeq" id="WP_123392016.1">
    <property type="nucleotide sequence ID" value="NZ_RKHO01000001.1"/>
</dbReference>
<dbReference type="GO" id="GO:0046872">
    <property type="term" value="F:metal ion binding"/>
    <property type="evidence" value="ECO:0007669"/>
    <property type="project" value="UniProtKB-UniRule"/>
</dbReference>
<dbReference type="AlphaFoldDB" id="A0A3N2CXX6"/>
<evidence type="ECO:0000256" key="7">
    <source>
        <dbReference type="RuleBase" id="RU003435"/>
    </source>
</evidence>
<feature type="domain" description="Peptidase M3A/M3B catalytic" evidence="8">
    <location>
        <begin position="206"/>
        <end position="630"/>
    </location>
</feature>
<evidence type="ECO:0000259" key="8">
    <source>
        <dbReference type="Pfam" id="PF01432"/>
    </source>
</evidence>
<gene>
    <name evidence="9" type="ORF">EDD33_3271</name>
</gene>
<dbReference type="PANTHER" id="PTHR11804:SF84">
    <property type="entry name" value="SACCHAROLYSIN"/>
    <property type="match status" value="1"/>
</dbReference>
<evidence type="ECO:0000256" key="3">
    <source>
        <dbReference type="ARBA" id="ARBA00022723"/>
    </source>
</evidence>
<comment type="cofactor">
    <cofactor evidence="7">
        <name>Zn(2+)</name>
        <dbReference type="ChEBI" id="CHEBI:29105"/>
    </cofactor>
    <text evidence="7">Binds 1 zinc ion.</text>
</comment>
<dbReference type="EMBL" id="RKHO01000001">
    <property type="protein sequence ID" value="ROR92381.1"/>
    <property type="molecule type" value="Genomic_DNA"/>
</dbReference>
<dbReference type="GO" id="GO:0006508">
    <property type="term" value="P:proteolysis"/>
    <property type="evidence" value="ECO:0007669"/>
    <property type="project" value="UniProtKB-KW"/>
</dbReference>
<dbReference type="PANTHER" id="PTHR11804">
    <property type="entry name" value="PROTEASE M3 THIMET OLIGOPEPTIDASE-RELATED"/>
    <property type="match status" value="1"/>
</dbReference>
<dbReference type="InterPro" id="IPR024079">
    <property type="entry name" value="MetalloPept_cat_dom_sf"/>
</dbReference>
<dbReference type="GO" id="GO:0006518">
    <property type="term" value="P:peptide metabolic process"/>
    <property type="evidence" value="ECO:0007669"/>
    <property type="project" value="TreeGrafter"/>
</dbReference>
<keyword evidence="6 7" id="KW-0482">Metalloprotease</keyword>